<name>A0A0A9AQ96_ARUDO</name>
<sequence>MYWPISSYDQEYLKKMTPNDSSK</sequence>
<proteinExistence type="predicted"/>
<reference evidence="1" key="2">
    <citation type="journal article" date="2015" name="Data Brief">
        <title>Shoot transcriptome of the giant reed, Arundo donax.</title>
        <authorList>
            <person name="Barrero R.A."/>
            <person name="Guerrero F.D."/>
            <person name="Moolhuijzen P."/>
            <person name="Goolsby J.A."/>
            <person name="Tidwell J."/>
            <person name="Bellgard S.E."/>
            <person name="Bellgard M.I."/>
        </authorList>
    </citation>
    <scope>NUCLEOTIDE SEQUENCE</scope>
    <source>
        <tissue evidence="1">Shoot tissue taken approximately 20 cm above the soil surface</tissue>
    </source>
</reference>
<protein>
    <submittedName>
        <fullName evidence="1">Uncharacterized protein</fullName>
    </submittedName>
</protein>
<organism evidence="1">
    <name type="scientific">Arundo donax</name>
    <name type="common">Giant reed</name>
    <name type="synonym">Donax arundinaceus</name>
    <dbReference type="NCBI Taxonomy" id="35708"/>
    <lineage>
        <taxon>Eukaryota</taxon>
        <taxon>Viridiplantae</taxon>
        <taxon>Streptophyta</taxon>
        <taxon>Embryophyta</taxon>
        <taxon>Tracheophyta</taxon>
        <taxon>Spermatophyta</taxon>
        <taxon>Magnoliopsida</taxon>
        <taxon>Liliopsida</taxon>
        <taxon>Poales</taxon>
        <taxon>Poaceae</taxon>
        <taxon>PACMAD clade</taxon>
        <taxon>Arundinoideae</taxon>
        <taxon>Arundineae</taxon>
        <taxon>Arundo</taxon>
    </lineage>
</organism>
<dbReference type="AlphaFoldDB" id="A0A0A9AQ96"/>
<evidence type="ECO:0000313" key="1">
    <source>
        <dbReference type="EMBL" id="JAD53909.1"/>
    </source>
</evidence>
<dbReference type="EMBL" id="GBRH01243986">
    <property type="protein sequence ID" value="JAD53909.1"/>
    <property type="molecule type" value="Transcribed_RNA"/>
</dbReference>
<reference evidence="1" key="1">
    <citation type="submission" date="2014-09" db="EMBL/GenBank/DDBJ databases">
        <authorList>
            <person name="Magalhaes I.L.F."/>
            <person name="Oliveira U."/>
            <person name="Santos F.R."/>
            <person name="Vidigal T.H.D.A."/>
            <person name="Brescovit A.D."/>
            <person name="Santos A.J."/>
        </authorList>
    </citation>
    <scope>NUCLEOTIDE SEQUENCE</scope>
    <source>
        <tissue evidence="1">Shoot tissue taken approximately 20 cm above the soil surface</tissue>
    </source>
</reference>
<accession>A0A0A9AQ96</accession>